<dbReference type="STRING" id="85643.Tmz1t_1625"/>
<evidence type="ECO:0000259" key="2">
    <source>
        <dbReference type="Pfam" id="PF07589"/>
    </source>
</evidence>
<accession>C4ZJJ8</accession>
<dbReference type="RefSeq" id="WP_012585112.1">
    <property type="nucleotide sequence ID" value="NC_011662.2"/>
</dbReference>
<gene>
    <name evidence="3" type="ordered locus">Tmz1t_1625</name>
</gene>
<reference evidence="4" key="1">
    <citation type="submission" date="2009-05" db="EMBL/GenBank/DDBJ databases">
        <title>Complete sequence of chromosome of Thauera sp. MZ1T.</title>
        <authorList>
            <consortium name="US DOE Joint Genome Institute"/>
            <person name="Lucas S."/>
            <person name="Copeland A."/>
            <person name="Lapidus A."/>
            <person name="Glavina del Rio T."/>
            <person name="Dalin E."/>
            <person name="Tice H."/>
            <person name="Bruce D."/>
            <person name="Goodwin L."/>
            <person name="Pitluck S."/>
            <person name="Sims D."/>
            <person name="Brettin T."/>
            <person name="Detter J.C."/>
            <person name="Han C."/>
            <person name="Larimer F."/>
            <person name="Land M."/>
            <person name="Hauser L."/>
            <person name="Kyrpides N."/>
            <person name="Mikhailova N."/>
            <person name="Sayler G.S."/>
        </authorList>
    </citation>
    <scope>NUCLEOTIDE SEQUENCE [LARGE SCALE GENOMIC DNA]</scope>
    <source>
        <strain evidence="4">MZ1T</strain>
    </source>
</reference>
<evidence type="ECO:0000256" key="1">
    <source>
        <dbReference type="SAM" id="SignalP"/>
    </source>
</evidence>
<dbReference type="Pfam" id="PF07589">
    <property type="entry name" value="PEP-CTERM"/>
    <property type="match status" value="1"/>
</dbReference>
<organism evidence="3 4">
    <name type="scientific">Thauera aminoaromatica</name>
    <dbReference type="NCBI Taxonomy" id="164330"/>
    <lineage>
        <taxon>Bacteria</taxon>
        <taxon>Pseudomonadati</taxon>
        <taxon>Pseudomonadota</taxon>
        <taxon>Betaproteobacteria</taxon>
        <taxon>Rhodocyclales</taxon>
        <taxon>Zoogloeaceae</taxon>
        <taxon>Thauera</taxon>
    </lineage>
</organism>
<proteinExistence type="predicted"/>
<name>C4ZJJ8_THASP</name>
<feature type="domain" description="Ice-binding protein C-terminal" evidence="2">
    <location>
        <begin position="309"/>
        <end position="333"/>
    </location>
</feature>
<dbReference type="InterPro" id="IPR048213">
    <property type="entry name" value="EDSA_1-like"/>
</dbReference>
<dbReference type="HOGENOM" id="CLU_862701_0_0_4"/>
<dbReference type="NCBIfam" id="NF041538">
    <property type="entry name" value="PEP_EDSA_1"/>
    <property type="match status" value="1"/>
</dbReference>
<keyword evidence="4" id="KW-1185">Reference proteome</keyword>
<feature type="chain" id="PRO_5002944919" description="Ice-binding protein C-terminal domain-containing protein" evidence="1">
    <location>
        <begin position="27"/>
        <end position="340"/>
    </location>
</feature>
<dbReference type="AlphaFoldDB" id="C4ZJJ8"/>
<protein>
    <recommendedName>
        <fullName evidence="2">Ice-binding protein C-terminal domain-containing protein</fullName>
    </recommendedName>
</protein>
<dbReference type="eggNOG" id="ENOG5033D2G">
    <property type="taxonomic scope" value="Bacteria"/>
</dbReference>
<keyword evidence="1" id="KW-0732">Signal</keyword>
<sequence>MNIKKTTLATALIGALSMGFAGQASASVYAGSSLNLSNLTIGFINASTGVVITNLNPGYTFNVEDSATLNGSTVADADACSKLLLNCGVSPVLKVSAVNAPGSTVIRADNDYSLFGQNSGTFANANAEITSAQLVNGTPSSTKQVAEAELQISGQGQASTNIQSNTTWTFSFSIGETANMVLSFLANPEMKADVTLVPPYTAGNAQANMSADFTLRRISQISGDAATLAPFVNWTPDGVNTNAVCVNVGSCVDVDPESLNETMGVGPGNSTVTHSLGTAGSNYSLTITGLTRGNYSLTLAGLTSVNVTQVPEPGTLMLLGGALAALGFGGTRRRSQATAA</sequence>
<evidence type="ECO:0000313" key="3">
    <source>
        <dbReference type="EMBL" id="ACK54380.1"/>
    </source>
</evidence>
<dbReference type="NCBIfam" id="TIGR02595">
    <property type="entry name" value="PEP_CTERM"/>
    <property type="match status" value="1"/>
</dbReference>
<dbReference type="KEGG" id="tmz:Tmz1t_1625"/>
<reference evidence="3 4" key="2">
    <citation type="journal article" date="2012" name="Stand. Genomic Sci.">
        <title>Complete genome sequence of Thauera aminoaromatica strain MZ1T.</title>
        <authorList>
            <person name="Jiang K."/>
            <person name="Sanseverino J."/>
            <person name="Chauhan A."/>
            <person name="Lucas S."/>
            <person name="Copeland A."/>
            <person name="Lapidus A."/>
            <person name="Del Rio T.G."/>
            <person name="Dalin E."/>
            <person name="Tice H."/>
            <person name="Bruce D."/>
            <person name="Goodwin L."/>
            <person name="Pitluck S."/>
            <person name="Sims D."/>
            <person name="Brettin T."/>
            <person name="Detter J.C."/>
            <person name="Han C."/>
            <person name="Chang Y.J."/>
            <person name="Larimer F."/>
            <person name="Land M."/>
            <person name="Hauser L."/>
            <person name="Kyrpides N.C."/>
            <person name="Mikhailova N."/>
            <person name="Moser S."/>
            <person name="Jegier P."/>
            <person name="Close D."/>
            <person name="Debruyn J.M."/>
            <person name="Wang Y."/>
            <person name="Layton A.C."/>
            <person name="Allen M.S."/>
            <person name="Sayler G.S."/>
        </authorList>
    </citation>
    <scope>NUCLEOTIDE SEQUENCE [LARGE SCALE GENOMIC DNA]</scope>
    <source>
        <strain evidence="3 4">MZ1T</strain>
    </source>
</reference>
<feature type="signal peptide" evidence="1">
    <location>
        <begin position="1"/>
        <end position="26"/>
    </location>
</feature>
<dbReference type="Proteomes" id="UP000002186">
    <property type="component" value="Chromosome"/>
</dbReference>
<dbReference type="InterPro" id="IPR013424">
    <property type="entry name" value="Ice-binding_C"/>
</dbReference>
<evidence type="ECO:0000313" key="4">
    <source>
        <dbReference type="Proteomes" id="UP000002186"/>
    </source>
</evidence>
<dbReference type="EMBL" id="CP001281">
    <property type="protein sequence ID" value="ACK54380.1"/>
    <property type="molecule type" value="Genomic_DNA"/>
</dbReference>